<comment type="caution">
    <text evidence="3">The sequence shown here is derived from an EMBL/GenBank/DDBJ whole genome shotgun (WGS) entry which is preliminary data.</text>
</comment>
<feature type="compositionally biased region" description="Gly residues" evidence="1">
    <location>
        <begin position="21"/>
        <end position="32"/>
    </location>
</feature>
<sequence length="573" mass="60848">MPGLPRGVRTPPHHQGAAGRASGGRSSGGVLDGGPRAAVRGRGAPVLPASIRPAAAVRVGRGGRAGHRAARPDPLRQGHGGQAPRCGDRRGSLRAGTRTADEHRAAHGPGLPRRGRGGCGPGAGRRTGAPGRRGEVIGHALARAAGAVLLGLAAGALNVAAQVPPVPPARIILQMALEAPRLVDYEGTKVITVLRGDRAETITVAESHKRPERMRLEYVSPEDLAGRLIVDNGATAWHYEPRLNMVFEGPTLGGQLLSRDRTLLLRNYGVTALGVEDVIGRQAYVIALVPHHPGVQRRLWVDRATGTILRSEELDPSRGVILSAYFSRVSFSLNLPEAYFEFRTPAGARVFKMFTTEAGTMSPAALQRRVGFPVLIPPVLPEGYTFRGGAVSRFGSLVSVYLRYSNGGNLISFFEAPAGSIGWPSAGKPIAVEGRPARFVDLGYFRVLIWEQGRLRVTAVGTVPTETMVTAAGQIAAGREQALVQDVSRQIESDPATVQRLRGEGLTFPEVARTITLAHRLGTDLGTTIRFVRGSLSASDLAGRLGMPQETLQQTVQQTARETSVVPALSSPR</sequence>
<dbReference type="EMBL" id="VBAN01000278">
    <property type="protein sequence ID" value="TMI80152.1"/>
    <property type="molecule type" value="Genomic_DNA"/>
</dbReference>
<dbReference type="Gene3D" id="2.50.20.10">
    <property type="entry name" value="Lipoprotein localisation LolA/LolB/LppX"/>
    <property type="match status" value="1"/>
</dbReference>
<evidence type="ECO:0000313" key="3">
    <source>
        <dbReference type="EMBL" id="TMI80152.1"/>
    </source>
</evidence>
<feature type="domain" description="MucB/RseB N-terminal" evidence="2">
    <location>
        <begin position="172"/>
        <end position="335"/>
    </location>
</feature>
<reference evidence="3 4" key="1">
    <citation type="journal article" date="2019" name="Nat. Microbiol.">
        <title>Mediterranean grassland soil C-N compound turnover is dependent on rainfall and depth, and is mediated by genomically divergent microorganisms.</title>
        <authorList>
            <person name="Diamond S."/>
            <person name="Andeer P.F."/>
            <person name="Li Z."/>
            <person name="Crits-Christoph A."/>
            <person name="Burstein D."/>
            <person name="Anantharaman K."/>
            <person name="Lane K.R."/>
            <person name="Thomas B.C."/>
            <person name="Pan C."/>
            <person name="Northen T.R."/>
            <person name="Banfield J.F."/>
        </authorList>
    </citation>
    <scope>NUCLEOTIDE SEQUENCE [LARGE SCALE GENOMIC DNA]</scope>
    <source>
        <strain evidence="3">NP_6</strain>
    </source>
</reference>
<keyword evidence="3" id="KW-0449">Lipoprotein</keyword>
<evidence type="ECO:0000313" key="4">
    <source>
        <dbReference type="Proteomes" id="UP000318093"/>
    </source>
</evidence>
<feature type="compositionally biased region" description="Low complexity" evidence="1">
    <location>
        <begin position="33"/>
        <end position="45"/>
    </location>
</feature>
<feature type="region of interest" description="Disordered" evidence="1">
    <location>
        <begin position="1"/>
        <end position="45"/>
    </location>
</feature>
<dbReference type="PANTHER" id="PTHR37507">
    <property type="entry name" value="SPORULATION PROTEIN YDCC"/>
    <property type="match status" value="1"/>
</dbReference>
<feature type="region of interest" description="Disordered" evidence="1">
    <location>
        <begin position="57"/>
        <end position="131"/>
    </location>
</feature>
<evidence type="ECO:0000256" key="1">
    <source>
        <dbReference type="SAM" id="MobiDB-lite"/>
    </source>
</evidence>
<dbReference type="InterPro" id="IPR033434">
    <property type="entry name" value="MucB/RseB_N"/>
</dbReference>
<dbReference type="InterPro" id="IPR029046">
    <property type="entry name" value="LolA/LolB/LppX"/>
</dbReference>
<dbReference type="SUPFAM" id="SSF89392">
    <property type="entry name" value="Prokaryotic lipoproteins and lipoprotein localization factors"/>
    <property type="match status" value="1"/>
</dbReference>
<dbReference type="AlphaFoldDB" id="A0A537J9W8"/>
<name>A0A537J9W8_9BACT</name>
<organism evidence="3 4">
    <name type="scientific">Candidatus Segetimicrobium genomatis</name>
    <dbReference type="NCBI Taxonomy" id="2569760"/>
    <lineage>
        <taxon>Bacteria</taxon>
        <taxon>Bacillati</taxon>
        <taxon>Candidatus Sysuimicrobiota</taxon>
        <taxon>Candidatus Sysuimicrobiia</taxon>
        <taxon>Candidatus Sysuimicrobiales</taxon>
        <taxon>Candidatus Segetimicrobiaceae</taxon>
        <taxon>Candidatus Segetimicrobium</taxon>
    </lineage>
</organism>
<dbReference type="PANTHER" id="PTHR37507:SF2">
    <property type="entry name" value="SPORULATION PROTEIN YDCC"/>
    <property type="match status" value="1"/>
</dbReference>
<evidence type="ECO:0000259" key="2">
    <source>
        <dbReference type="Pfam" id="PF03888"/>
    </source>
</evidence>
<gene>
    <name evidence="3" type="ORF">E6H03_08930</name>
</gene>
<dbReference type="Proteomes" id="UP000318093">
    <property type="component" value="Unassembled WGS sequence"/>
</dbReference>
<proteinExistence type="predicted"/>
<protein>
    <submittedName>
        <fullName evidence="3">Outer membrane lipoprotein carrier protein LolA</fullName>
    </submittedName>
</protein>
<dbReference type="Pfam" id="PF03888">
    <property type="entry name" value="MucB_RseB"/>
    <property type="match status" value="1"/>
</dbReference>
<accession>A0A537J9W8</accession>
<dbReference type="InterPro" id="IPR052944">
    <property type="entry name" value="Sporulation_related"/>
</dbReference>